<evidence type="ECO:0000313" key="2">
    <source>
        <dbReference type="Proteomes" id="UP000001307"/>
    </source>
</evidence>
<reference evidence="1" key="1">
    <citation type="journal article" date="2010" name="Science">
        <title>Plasticity of animal genome architecture unmasked by rapid evolution of a pelagic tunicate.</title>
        <authorList>
            <person name="Denoeud F."/>
            <person name="Henriet S."/>
            <person name="Mungpakdee S."/>
            <person name="Aury J.M."/>
            <person name="Da Silva C."/>
            <person name="Brinkmann H."/>
            <person name="Mikhaleva J."/>
            <person name="Olsen L.C."/>
            <person name="Jubin C."/>
            <person name="Canestro C."/>
            <person name="Bouquet J.M."/>
            <person name="Danks G."/>
            <person name="Poulain J."/>
            <person name="Campsteijn C."/>
            <person name="Adamski M."/>
            <person name="Cross I."/>
            <person name="Yadetie F."/>
            <person name="Muffato M."/>
            <person name="Louis A."/>
            <person name="Butcher S."/>
            <person name="Tsagkogeorga G."/>
            <person name="Konrad A."/>
            <person name="Singh S."/>
            <person name="Jensen M.F."/>
            <person name="Cong E.H."/>
            <person name="Eikeseth-Otteraa H."/>
            <person name="Noel B."/>
            <person name="Anthouard V."/>
            <person name="Porcel B.M."/>
            <person name="Kachouri-Lafond R."/>
            <person name="Nishino A."/>
            <person name="Ugolini M."/>
            <person name="Chourrout P."/>
            <person name="Nishida H."/>
            <person name="Aasland R."/>
            <person name="Huzurbazar S."/>
            <person name="Westhof E."/>
            <person name="Delsuc F."/>
            <person name="Lehrach H."/>
            <person name="Reinhardt R."/>
            <person name="Weissenbach J."/>
            <person name="Roy S.W."/>
            <person name="Artiguenave F."/>
            <person name="Postlethwait J.H."/>
            <person name="Manak J.R."/>
            <person name="Thompson E.M."/>
            <person name="Jaillon O."/>
            <person name="Du Pasquier L."/>
            <person name="Boudinot P."/>
            <person name="Liberles D.A."/>
            <person name="Volff J.N."/>
            <person name="Philippe H."/>
            <person name="Lenhard B."/>
            <person name="Roest Crollius H."/>
            <person name="Wincker P."/>
            <person name="Chourrout D."/>
        </authorList>
    </citation>
    <scope>NUCLEOTIDE SEQUENCE [LARGE SCALE GENOMIC DNA]</scope>
</reference>
<dbReference type="OrthoDB" id="10469609at2759"/>
<gene>
    <name evidence="1" type="ORF">GSOID_T00003772001</name>
</gene>
<proteinExistence type="predicted"/>
<dbReference type="AlphaFoldDB" id="E4XTG6"/>
<sequence>MVSCCCGFGKKEKPEDAINDEIIPSARTPVASPREEDELSLDEILLVESDKKEASEELVALPKSKAIVEQVARGLIVALIVQDRIQPSSSFFANKIMSPLVSLITVLSQSLYNIILEKF</sequence>
<accession>E4XTG6</accession>
<name>E4XTG6_OIKDI</name>
<evidence type="ECO:0000313" key="1">
    <source>
        <dbReference type="EMBL" id="CBY13028.1"/>
    </source>
</evidence>
<dbReference type="EMBL" id="FN653155">
    <property type="protein sequence ID" value="CBY13028.1"/>
    <property type="molecule type" value="Genomic_DNA"/>
</dbReference>
<organism evidence="1">
    <name type="scientific">Oikopleura dioica</name>
    <name type="common">Tunicate</name>
    <dbReference type="NCBI Taxonomy" id="34765"/>
    <lineage>
        <taxon>Eukaryota</taxon>
        <taxon>Metazoa</taxon>
        <taxon>Chordata</taxon>
        <taxon>Tunicata</taxon>
        <taxon>Appendicularia</taxon>
        <taxon>Copelata</taxon>
        <taxon>Oikopleuridae</taxon>
        <taxon>Oikopleura</taxon>
    </lineage>
</organism>
<dbReference type="InParanoid" id="E4XTG6"/>
<protein>
    <submittedName>
        <fullName evidence="1">Uncharacterized protein</fullName>
    </submittedName>
</protein>
<keyword evidence="2" id="KW-1185">Reference proteome</keyword>
<dbReference type="Proteomes" id="UP000001307">
    <property type="component" value="Unassembled WGS sequence"/>
</dbReference>